<sequence length="103" mass="11400">MACVLAEMDQASFPTLADKALDHQSKVATLWPYRIWLLQTEQGQVKNLAQYGMPFKDMGQVVPTYFIQQQEEGTALETDPGSCFVIPLLSFMGLSICGEVLGL</sequence>
<dbReference type="InterPro" id="IPR051772">
    <property type="entry name" value="Gastrokine"/>
</dbReference>
<dbReference type="Proteomes" id="UP000386466">
    <property type="component" value="Unassembled WGS sequence"/>
</dbReference>
<evidence type="ECO:0000313" key="2">
    <source>
        <dbReference type="Proteomes" id="UP000386466"/>
    </source>
</evidence>
<dbReference type="PANTHER" id="PTHR16483">
    <property type="entry name" value="GASTROKINE 1"/>
    <property type="match status" value="1"/>
</dbReference>
<keyword evidence="2" id="KW-1185">Reference proteome</keyword>
<dbReference type="EMBL" id="CAAGRJ010001671">
    <property type="protein sequence ID" value="VFV19501.1"/>
    <property type="molecule type" value="Genomic_DNA"/>
</dbReference>
<evidence type="ECO:0000313" key="1">
    <source>
        <dbReference type="EMBL" id="VFV19501.1"/>
    </source>
</evidence>
<reference evidence="1 2" key="1">
    <citation type="submission" date="2019-01" db="EMBL/GenBank/DDBJ databases">
        <authorList>
            <person name="Alioto T."/>
            <person name="Alioto T."/>
        </authorList>
    </citation>
    <scope>NUCLEOTIDE SEQUENCE [LARGE SCALE GENOMIC DNA]</scope>
</reference>
<accession>A0A485MF82</accession>
<gene>
    <name evidence="1" type="ORF">LYPA_23C011551</name>
</gene>
<dbReference type="AlphaFoldDB" id="A0A485MF82"/>
<organism evidence="1 2">
    <name type="scientific">Lynx pardinus</name>
    <name type="common">Iberian lynx</name>
    <name type="synonym">Felis pardina</name>
    <dbReference type="NCBI Taxonomy" id="191816"/>
    <lineage>
        <taxon>Eukaryota</taxon>
        <taxon>Metazoa</taxon>
        <taxon>Chordata</taxon>
        <taxon>Craniata</taxon>
        <taxon>Vertebrata</taxon>
        <taxon>Euteleostomi</taxon>
        <taxon>Mammalia</taxon>
        <taxon>Eutheria</taxon>
        <taxon>Laurasiatheria</taxon>
        <taxon>Carnivora</taxon>
        <taxon>Feliformia</taxon>
        <taxon>Felidae</taxon>
        <taxon>Felinae</taxon>
        <taxon>Lynx</taxon>
    </lineage>
</organism>
<proteinExistence type="predicted"/>
<name>A0A485MF82_LYNPA</name>
<protein>
    <submittedName>
        <fullName evidence="1">Uncharacterized protein</fullName>
    </submittedName>
</protein>